<keyword evidence="7" id="KW-0479">Metal-binding</keyword>
<comment type="cofactor">
    <cofactor evidence="7">
        <name>FMN</name>
        <dbReference type="ChEBI" id="CHEBI:58210"/>
    </cofactor>
    <text evidence="7">Binds 1 FMN per subunit.</text>
</comment>
<dbReference type="GO" id="GO:0016679">
    <property type="term" value="F:oxidoreductase activity, acting on diphenols and related substances as donors"/>
    <property type="evidence" value="ECO:0007669"/>
    <property type="project" value="TreeGrafter"/>
</dbReference>
<dbReference type="EMBL" id="CP019124">
    <property type="protein sequence ID" value="APX91049.1"/>
    <property type="molecule type" value="Genomic_DNA"/>
</dbReference>
<keyword evidence="5 7" id="KW-0408">Iron</keyword>
<feature type="transmembrane region" description="Helical" evidence="7">
    <location>
        <begin position="82"/>
        <end position="105"/>
    </location>
</feature>
<comment type="function">
    <text evidence="7">Part of the MsrPQ system that repairs oxidized periplasmic proteins containing methionine sulfoxide residues (Met-O), using respiratory chain electrons. Thus protects these proteins from oxidative-stress damage caused by reactive species of oxygen and chlorine generated by the host defense mechanisms. MsrPQ is essential for the maintenance of envelope integrity under bleach stress, rescuing a wide series of structurally unrelated periplasmic proteins from methionine oxidation. MsrQ provides electrons for reduction to the reductase catalytic subunit MsrP, using the quinone pool of the respiratory chain.</text>
</comment>
<dbReference type="STRING" id="1267768.BV394_07960"/>
<dbReference type="GO" id="GO:0020037">
    <property type="term" value="F:heme binding"/>
    <property type="evidence" value="ECO:0007669"/>
    <property type="project" value="UniProtKB-UniRule"/>
</dbReference>
<keyword evidence="2 7" id="KW-0813">Transport</keyword>
<keyword evidence="7" id="KW-0349">Heme</keyword>
<evidence type="ECO:0000313" key="9">
    <source>
        <dbReference type="EMBL" id="APX91049.1"/>
    </source>
</evidence>
<dbReference type="GO" id="GO:0046872">
    <property type="term" value="F:metal ion binding"/>
    <property type="evidence" value="ECO:0007669"/>
    <property type="project" value="UniProtKB-KW"/>
</dbReference>
<comment type="similarity">
    <text evidence="7">Belongs to the MsrQ family.</text>
</comment>
<feature type="transmembrane region" description="Helical" evidence="7">
    <location>
        <begin position="51"/>
        <end position="70"/>
    </location>
</feature>
<organism evidence="9 10">
    <name type="scientific">Brevirhabdus pacifica</name>
    <dbReference type="NCBI Taxonomy" id="1267768"/>
    <lineage>
        <taxon>Bacteria</taxon>
        <taxon>Pseudomonadati</taxon>
        <taxon>Pseudomonadota</taxon>
        <taxon>Alphaproteobacteria</taxon>
        <taxon>Rhodobacterales</taxon>
        <taxon>Paracoccaceae</taxon>
        <taxon>Brevirhabdus</taxon>
    </lineage>
</organism>
<dbReference type="OrthoDB" id="9788328at2"/>
<dbReference type="InterPro" id="IPR022837">
    <property type="entry name" value="MsrQ-like"/>
</dbReference>
<evidence type="ECO:0000256" key="6">
    <source>
        <dbReference type="ARBA" id="ARBA00023136"/>
    </source>
</evidence>
<sequence>MADGINRTARRIPVWPLYILGVVPALAEYALGLTGRLGVDPVKAIEQQLGLYALQLLIAGLAITPLRRYFGINLLRFRRAIGLLAFFYVCAHLATWLVLDIQLLWGQIWRDILKRPYITIGMAAFAMMIPLAVTSNNRVLKRMGAAAWRRLHRLTYLVALLGSVHFVMLVKGWQLEPLIYMAIIAALLLLRLDFRRMPLARGA</sequence>
<evidence type="ECO:0000256" key="1">
    <source>
        <dbReference type="ARBA" id="ARBA00004141"/>
    </source>
</evidence>
<evidence type="ECO:0000313" key="10">
    <source>
        <dbReference type="Proteomes" id="UP000187266"/>
    </source>
</evidence>
<evidence type="ECO:0000256" key="7">
    <source>
        <dbReference type="HAMAP-Rule" id="MF_01207"/>
    </source>
</evidence>
<keyword evidence="6 7" id="KW-0472">Membrane</keyword>
<dbReference type="PANTHER" id="PTHR36964">
    <property type="entry name" value="PROTEIN-METHIONINE-SULFOXIDE REDUCTASE HEME-BINDING SUBUNIT MSRQ"/>
    <property type="match status" value="1"/>
</dbReference>
<dbReference type="PANTHER" id="PTHR36964:SF1">
    <property type="entry name" value="PROTEIN-METHIONINE-SULFOXIDE REDUCTASE HEME-BINDING SUBUNIT MSRQ"/>
    <property type="match status" value="1"/>
</dbReference>
<dbReference type="GO" id="GO:0009055">
    <property type="term" value="F:electron transfer activity"/>
    <property type="evidence" value="ECO:0007669"/>
    <property type="project" value="UniProtKB-UniRule"/>
</dbReference>
<dbReference type="HAMAP" id="MF_01207">
    <property type="entry name" value="MsrQ"/>
    <property type="match status" value="1"/>
</dbReference>
<feature type="transmembrane region" description="Helical" evidence="7">
    <location>
        <begin position="12"/>
        <end position="31"/>
    </location>
</feature>
<accession>A0A1U7DME5</accession>
<dbReference type="GO" id="GO:0030091">
    <property type="term" value="P:protein repair"/>
    <property type="evidence" value="ECO:0007669"/>
    <property type="project" value="UniProtKB-UniRule"/>
</dbReference>
<comment type="cofactor">
    <cofactor evidence="7">
        <name>heme b</name>
        <dbReference type="ChEBI" id="CHEBI:60344"/>
    </cofactor>
    <text evidence="7">Binds 1 heme b (iron(II)-protoporphyrin IX) group per subunit.</text>
</comment>
<dbReference type="AlphaFoldDB" id="A0A1U7DME5"/>
<feature type="domain" description="Ferric oxidoreductase" evidence="8">
    <location>
        <begin position="50"/>
        <end position="162"/>
    </location>
</feature>
<protein>
    <recommendedName>
        <fullName evidence="7">Protein-methionine-sulfoxide reductase heme-binding subunit MsrQ</fullName>
    </recommendedName>
    <alternativeName>
        <fullName evidence="7">Flavocytochrome MsrQ</fullName>
    </alternativeName>
</protein>
<evidence type="ECO:0000259" key="8">
    <source>
        <dbReference type="Pfam" id="PF01794"/>
    </source>
</evidence>
<keyword evidence="7" id="KW-0288">FMN</keyword>
<feature type="transmembrane region" description="Helical" evidence="7">
    <location>
        <begin position="117"/>
        <end position="133"/>
    </location>
</feature>
<dbReference type="NCBIfam" id="NF003833">
    <property type="entry name" value="PRK05419.1-5"/>
    <property type="match status" value="1"/>
</dbReference>
<keyword evidence="3 7" id="KW-0812">Transmembrane</keyword>
<keyword evidence="7" id="KW-1003">Cell membrane</keyword>
<dbReference type="GO" id="GO:0005886">
    <property type="term" value="C:plasma membrane"/>
    <property type="evidence" value="ECO:0007669"/>
    <property type="project" value="UniProtKB-SubCell"/>
</dbReference>
<gene>
    <name evidence="7" type="primary">msrQ</name>
    <name evidence="9" type="ORF">BV394_07960</name>
</gene>
<evidence type="ECO:0000256" key="3">
    <source>
        <dbReference type="ARBA" id="ARBA00022692"/>
    </source>
</evidence>
<proteinExistence type="inferred from homology"/>
<dbReference type="Proteomes" id="UP000187266">
    <property type="component" value="Chromosome"/>
</dbReference>
<keyword evidence="7" id="KW-0285">Flavoprotein</keyword>
<comment type="subunit">
    <text evidence="7">Heterodimer of a catalytic subunit (MsrP) and a heme-binding subunit (MsrQ).</text>
</comment>
<evidence type="ECO:0000256" key="5">
    <source>
        <dbReference type="ARBA" id="ARBA00023004"/>
    </source>
</evidence>
<reference evidence="9 10" key="1">
    <citation type="submission" date="2017-01" db="EMBL/GenBank/DDBJ databases">
        <title>Genomic analysis of Xuhuaishuia manganoxidans DY6-4.</title>
        <authorList>
            <person name="Wang X."/>
        </authorList>
    </citation>
    <scope>NUCLEOTIDE SEQUENCE [LARGE SCALE GENOMIC DNA]</scope>
    <source>
        <strain evidence="9 10">DY6-4</strain>
    </source>
</reference>
<keyword evidence="7" id="KW-0249">Electron transport</keyword>
<dbReference type="GO" id="GO:0010181">
    <property type="term" value="F:FMN binding"/>
    <property type="evidence" value="ECO:0007669"/>
    <property type="project" value="UniProtKB-UniRule"/>
</dbReference>
<dbReference type="InterPro" id="IPR013130">
    <property type="entry name" value="Fe3_Rdtase_TM_dom"/>
</dbReference>
<dbReference type="Pfam" id="PF01794">
    <property type="entry name" value="Ferric_reduct"/>
    <property type="match status" value="1"/>
</dbReference>
<feature type="transmembrane region" description="Helical" evidence="7">
    <location>
        <begin position="178"/>
        <end position="194"/>
    </location>
</feature>
<feature type="transmembrane region" description="Helical" evidence="7">
    <location>
        <begin position="154"/>
        <end position="172"/>
    </location>
</feature>
<evidence type="ECO:0000256" key="2">
    <source>
        <dbReference type="ARBA" id="ARBA00022448"/>
    </source>
</evidence>
<name>A0A1U7DME5_9RHOB</name>
<evidence type="ECO:0000256" key="4">
    <source>
        <dbReference type="ARBA" id="ARBA00022989"/>
    </source>
</evidence>
<keyword evidence="4 7" id="KW-1133">Transmembrane helix</keyword>
<comment type="subcellular location">
    <subcellularLocation>
        <location evidence="7">Cell membrane</location>
        <topology evidence="7">Multi-pass membrane protein</topology>
    </subcellularLocation>
    <subcellularLocation>
        <location evidence="1">Membrane</location>
        <topology evidence="1">Multi-pass membrane protein</topology>
    </subcellularLocation>
</comment>
<keyword evidence="10" id="KW-1185">Reference proteome</keyword>